<name>A0A813EMW5_POLGL</name>
<accession>A0A813EMW5</accession>
<evidence type="ECO:0000313" key="2">
    <source>
        <dbReference type="EMBL" id="CAE8600315.1"/>
    </source>
</evidence>
<keyword evidence="3" id="KW-1185">Reference proteome</keyword>
<dbReference type="EMBL" id="CAJNNV010012027">
    <property type="protein sequence ID" value="CAE8600315.1"/>
    <property type="molecule type" value="Genomic_DNA"/>
</dbReference>
<organism evidence="2 3">
    <name type="scientific">Polarella glacialis</name>
    <name type="common">Dinoflagellate</name>
    <dbReference type="NCBI Taxonomy" id="89957"/>
    <lineage>
        <taxon>Eukaryota</taxon>
        <taxon>Sar</taxon>
        <taxon>Alveolata</taxon>
        <taxon>Dinophyceae</taxon>
        <taxon>Suessiales</taxon>
        <taxon>Suessiaceae</taxon>
        <taxon>Polarella</taxon>
    </lineage>
</organism>
<feature type="transmembrane region" description="Helical" evidence="1">
    <location>
        <begin position="59"/>
        <end position="77"/>
    </location>
</feature>
<dbReference type="AlphaFoldDB" id="A0A813EMW5"/>
<evidence type="ECO:0000256" key="1">
    <source>
        <dbReference type="SAM" id="Phobius"/>
    </source>
</evidence>
<gene>
    <name evidence="2" type="ORF">PGLA1383_LOCUS18645</name>
</gene>
<proteinExistence type="predicted"/>
<comment type="caution">
    <text evidence="2">The sequence shown here is derived from an EMBL/GenBank/DDBJ whole genome shotgun (WGS) entry which is preliminary data.</text>
</comment>
<keyword evidence="1" id="KW-1133">Transmembrane helix</keyword>
<keyword evidence="1" id="KW-0812">Transmembrane</keyword>
<keyword evidence="1" id="KW-0472">Membrane</keyword>
<dbReference type="Proteomes" id="UP000654075">
    <property type="component" value="Unassembled WGS sequence"/>
</dbReference>
<protein>
    <submittedName>
        <fullName evidence="2">Uncharacterized protein</fullName>
    </submittedName>
</protein>
<evidence type="ECO:0000313" key="3">
    <source>
        <dbReference type="Proteomes" id="UP000654075"/>
    </source>
</evidence>
<sequence length="112" mass="12509">MAAHGSTLGMARVMFSTDAVMKNALLLISHFPHELRLFDAQLGFVLGRFMRALGNDRRFVRAFIAMDVFGLLAFYIADPDPLNIGICQNILQIMMSLSWLASIDDELALEFA</sequence>
<reference evidence="2" key="1">
    <citation type="submission" date="2021-02" db="EMBL/GenBank/DDBJ databases">
        <authorList>
            <person name="Dougan E. K."/>
            <person name="Rhodes N."/>
            <person name="Thang M."/>
            <person name="Chan C."/>
        </authorList>
    </citation>
    <scope>NUCLEOTIDE SEQUENCE</scope>
</reference>